<evidence type="ECO:0000256" key="5">
    <source>
        <dbReference type="ARBA" id="ARBA00022842"/>
    </source>
</evidence>
<keyword evidence="4 8" id="KW-0812">Transmembrane</keyword>
<evidence type="ECO:0000256" key="1">
    <source>
        <dbReference type="ARBA" id="ARBA00004651"/>
    </source>
</evidence>
<dbReference type="Pfam" id="PF13246">
    <property type="entry name" value="Cation_ATPase"/>
    <property type="match status" value="1"/>
</dbReference>
<evidence type="ECO:0000256" key="4">
    <source>
        <dbReference type="ARBA" id="ARBA00022692"/>
    </source>
</evidence>
<evidence type="ECO:0000256" key="2">
    <source>
        <dbReference type="ARBA" id="ARBA00022475"/>
    </source>
</evidence>
<dbReference type="SFLD" id="SFLDF00027">
    <property type="entry name" value="p-type_atpase"/>
    <property type="match status" value="1"/>
</dbReference>
<dbReference type="InterPro" id="IPR036412">
    <property type="entry name" value="HAD-like_sf"/>
</dbReference>
<dbReference type="InterPro" id="IPR023298">
    <property type="entry name" value="ATPase_P-typ_TM_dom_sf"/>
</dbReference>
<dbReference type="SFLD" id="SFLDG00002">
    <property type="entry name" value="C1.7:_P-type_atpase_like"/>
    <property type="match status" value="1"/>
</dbReference>
<evidence type="ECO:0000256" key="8">
    <source>
        <dbReference type="SAM" id="Phobius"/>
    </source>
</evidence>
<evidence type="ECO:0000256" key="7">
    <source>
        <dbReference type="ARBA" id="ARBA00023136"/>
    </source>
</evidence>
<protein>
    <submittedName>
        <fullName evidence="10">Magnesium-translocating P-type ATPase</fullName>
    </submittedName>
</protein>
<dbReference type="SUPFAM" id="SSF81660">
    <property type="entry name" value="Metal cation-transporting ATPase, ATP-binding domain N"/>
    <property type="match status" value="1"/>
</dbReference>
<evidence type="ECO:0000256" key="3">
    <source>
        <dbReference type="ARBA" id="ARBA00022553"/>
    </source>
</evidence>
<accession>A0A9D0ZEE2</accession>
<dbReference type="InterPro" id="IPR023299">
    <property type="entry name" value="ATPase_P-typ_cyto_dom_N"/>
</dbReference>
<feature type="non-terminal residue" evidence="10">
    <location>
        <position position="1"/>
    </location>
</feature>
<dbReference type="EMBL" id="DVGA01000056">
    <property type="protein sequence ID" value="HIQ78774.1"/>
    <property type="molecule type" value="Genomic_DNA"/>
</dbReference>
<dbReference type="Gene3D" id="3.40.1110.10">
    <property type="entry name" value="Calcium-transporting ATPase, cytoplasmic domain N"/>
    <property type="match status" value="1"/>
</dbReference>
<reference evidence="10" key="1">
    <citation type="submission" date="2020-10" db="EMBL/GenBank/DDBJ databases">
        <authorList>
            <person name="Gilroy R."/>
        </authorList>
    </citation>
    <scope>NUCLEOTIDE SEQUENCE</scope>
    <source>
        <strain evidence="10">ChiBcolR7-354</strain>
    </source>
</reference>
<feature type="transmembrane region" description="Helical" evidence="8">
    <location>
        <begin position="495"/>
        <end position="518"/>
    </location>
</feature>
<dbReference type="PRINTS" id="PR01836">
    <property type="entry name" value="MGATPASE"/>
</dbReference>
<feature type="transmembrane region" description="Helical" evidence="8">
    <location>
        <begin position="530"/>
        <end position="549"/>
    </location>
</feature>
<evidence type="ECO:0000259" key="9">
    <source>
        <dbReference type="Pfam" id="PF00689"/>
    </source>
</evidence>
<dbReference type="InterPro" id="IPR018303">
    <property type="entry name" value="ATPase_P-typ_P_site"/>
</dbReference>
<dbReference type="InterPro" id="IPR006068">
    <property type="entry name" value="ATPase_P-typ_cation-transptr_C"/>
</dbReference>
<dbReference type="InterPro" id="IPR001757">
    <property type="entry name" value="P_typ_ATPase"/>
</dbReference>
<keyword evidence="2" id="KW-1003">Cell membrane</keyword>
<feature type="domain" description="Cation-transporting P-type ATPase C-terminal" evidence="9">
    <location>
        <begin position="369"/>
        <end position="551"/>
    </location>
</feature>
<dbReference type="GO" id="GO:0005886">
    <property type="term" value="C:plasma membrane"/>
    <property type="evidence" value="ECO:0007669"/>
    <property type="project" value="UniProtKB-SubCell"/>
</dbReference>
<sequence>IIKNLNSIQNLGSMDILCTDKTGTLTQDKVVLEYHLNVDGEEDGRVLRHAFLNSYFQTGLKNLIDIAVISRQEALGAEALVSRYTKVDEIPFDFERRRMSVVVRDTDGKTQLVTKGAVEEMLGCCAYAECGGGIRPLTDEVRALVAGRAGELNERGMRVIAVAQKTNPSPVGQFSVADESDMVLIGFLAFLDPPKETTAAAVRALTDYGVGVKILTGDNEKVTRAICAQVGLNVDRILLGPELDSISDSELGEMAEEVTVFAKLSPTQKARIVSALRSRGHSVGYMGDGINDAAAMKAADVGISVDTAVDIAKETASVVLLEKDLMVLEQGVIEGRRTYANMIKYIKITASSNFGNMFSVLAASAFLPFLPMASLHLILLNLIYDISCAAMSYDNVDEEYVKSPRKWDAGGISRFMLWFGPTSSLFDIATYLLMYFVLCPALTGGEVYTHLTDPAAQALYVSLFQTGWFVESMWSQTLVIHMLRTPKLPFIQSRASAPVTLLTFAGILAVTAIPFTPLGAALELTALPPVYFTFLAALVAGYMALSTAVKKLYIRRYGELL</sequence>
<evidence type="ECO:0000256" key="6">
    <source>
        <dbReference type="ARBA" id="ARBA00022989"/>
    </source>
</evidence>
<gene>
    <name evidence="10" type="primary">mgtA</name>
    <name evidence="10" type="ORF">IAB77_05885</name>
</gene>
<dbReference type="PROSITE" id="PS00154">
    <property type="entry name" value="ATPASE_E1_E2"/>
    <property type="match status" value="1"/>
</dbReference>
<keyword evidence="5" id="KW-0460">Magnesium</keyword>
<keyword evidence="3" id="KW-0597">Phosphoprotein</keyword>
<name>A0A9D0ZEE2_9FIRM</name>
<dbReference type="Gene3D" id="1.20.1110.10">
    <property type="entry name" value="Calcium-transporting ATPase, transmembrane domain"/>
    <property type="match status" value="1"/>
</dbReference>
<feature type="transmembrane region" description="Helical" evidence="8">
    <location>
        <begin position="357"/>
        <end position="384"/>
    </location>
</feature>
<keyword evidence="7 8" id="KW-0472">Membrane</keyword>
<dbReference type="SFLD" id="SFLDS00003">
    <property type="entry name" value="Haloacid_Dehalogenase"/>
    <property type="match status" value="1"/>
</dbReference>
<dbReference type="GO" id="GO:0015444">
    <property type="term" value="F:P-type magnesium transporter activity"/>
    <property type="evidence" value="ECO:0007669"/>
    <property type="project" value="InterPro"/>
</dbReference>
<comment type="caution">
    <text evidence="10">The sequence shown here is derived from an EMBL/GenBank/DDBJ whole genome shotgun (WGS) entry which is preliminary data.</text>
</comment>
<dbReference type="SUPFAM" id="SSF81665">
    <property type="entry name" value="Calcium ATPase, transmembrane domain M"/>
    <property type="match status" value="1"/>
</dbReference>
<evidence type="ECO:0000313" key="11">
    <source>
        <dbReference type="Proteomes" id="UP000824262"/>
    </source>
</evidence>
<comment type="subcellular location">
    <subcellularLocation>
        <location evidence="1">Cell membrane</location>
        <topology evidence="1">Multi-pass membrane protein</topology>
    </subcellularLocation>
</comment>
<dbReference type="GO" id="GO:0016887">
    <property type="term" value="F:ATP hydrolysis activity"/>
    <property type="evidence" value="ECO:0007669"/>
    <property type="project" value="InterPro"/>
</dbReference>
<proteinExistence type="predicted"/>
<dbReference type="PANTHER" id="PTHR42861">
    <property type="entry name" value="CALCIUM-TRANSPORTING ATPASE"/>
    <property type="match status" value="1"/>
</dbReference>
<dbReference type="InterPro" id="IPR044492">
    <property type="entry name" value="P_typ_ATPase_HD_dom"/>
</dbReference>
<feature type="transmembrane region" description="Helical" evidence="8">
    <location>
        <begin position="458"/>
        <end position="483"/>
    </location>
</feature>
<evidence type="ECO:0000313" key="10">
    <source>
        <dbReference type="EMBL" id="HIQ78774.1"/>
    </source>
</evidence>
<dbReference type="NCBIfam" id="TIGR01494">
    <property type="entry name" value="ATPase_P-type"/>
    <property type="match status" value="1"/>
</dbReference>
<dbReference type="GO" id="GO:0005524">
    <property type="term" value="F:ATP binding"/>
    <property type="evidence" value="ECO:0007669"/>
    <property type="project" value="InterPro"/>
</dbReference>
<dbReference type="Pfam" id="PF00689">
    <property type="entry name" value="Cation_ATPase_C"/>
    <property type="match status" value="1"/>
</dbReference>
<dbReference type="AlphaFoldDB" id="A0A9D0ZEE2"/>
<dbReference type="SUPFAM" id="SSF56784">
    <property type="entry name" value="HAD-like"/>
    <property type="match status" value="1"/>
</dbReference>
<dbReference type="InterPro" id="IPR006415">
    <property type="entry name" value="P-type_ATPase_IIIB"/>
</dbReference>
<dbReference type="Proteomes" id="UP000824262">
    <property type="component" value="Unassembled WGS sequence"/>
</dbReference>
<keyword evidence="6 8" id="KW-1133">Transmembrane helix</keyword>
<organism evidence="10 11">
    <name type="scientific">Candidatus Scatomorpha intestinavium</name>
    <dbReference type="NCBI Taxonomy" id="2840922"/>
    <lineage>
        <taxon>Bacteria</taxon>
        <taxon>Bacillati</taxon>
        <taxon>Bacillota</taxon>
        <taxon>Clostridia</taxon>
        <taxon>Eubacteriales</taxon>
        <taxon>Candidatus Scatomorpha</taxon>
    </lineage>
</organism>
<dbReference type="NCBIfam" id="TIGR01524">
    <property type="entry name" value="ATPase-IIIB_Mg"/>
    <property type="match status" value="1"/>
</dbReference>
<feature type="transmembrane region" description="Helical" evidence="8">
    <location>
        <begin position="415"/>
        <end position="438"/>
    </location>
</feature>
<reference evidence="10" key="2">
    <citation type="journal article" date="2021" name="PeerJ">
        <title>Extensive microbial diversity within the chicken gut microbiome revealed by metagenomics and culture.</title>
        <authorList>
            <person name="Gilroy R."/>
            <person name="Ravi A."/>
            <person name="Getino M."/>
            <person name="Pursley I."/>
            <person name="Horton D.L."/>
            <person name="Alikhan N.F."/>
            <person name="Baker D."/>
            <person name="Gharbi K."/>
            <person name="Hall N."/>
            <person name="Watson M."/>
            <person name="Adriaenssens E.M."/>
            <person name="Foster-Nyarko E."/>
            <person name="Jarju S."/>
            <person name="Secka A."/>
            <person name="Antonio M."/>
            <person name="Oren A."/>
            <person name="Chaudhuri R.R."/>
            <person name="La Ragione R."/>
            <person name="Hildebrand F."/>
            <person name="Pallen M.J."/>
        </authorList>
    </citation>
    <scope>NUCLEOTIDE SEQUENCE</scope>
    <source>
        <strain evidence="10">ChiBcolR7-354</strain>
    </source>
</reference>